<comment type="similarity">
    <text evidence="2">Belongs to the Bunyavirales RNA polymerase family.</text>
</comment>
<dbReference type="GO" id="GO:0003968">
    <property type="term" value="F:RNA-directed RNA polymerase activity"/>
    <property type="evidence" value="ECO:0007669"/>
    <property type="project" value="UniProtKB-KW"/>
</dbReference>
<keyword evidence="5" id="KW-0548">Nucleotidyltransferase</keyword>
<feature type="domain" description="RdRp catalytic" evidence="4">
    <location>
        <begin position="1010"/>
        <end position="1205"/>
    </location>
</feature>
<evidence type="ECO:0000259" key="4">
    <source>
        <dbReference type="PROSITE" id="PS50525"/>
    </source>
</evidence>
<feature type="compositionally biased region" description="Acidic residues" evidence="3">
    <location>
        <begin position="2226"/>
        <end position="2237"/>
    </location>
</feature>
<keyword evidence="5" id="KW-0696">RNA-directed RNA polymerase</keyword>
<organism evidence="5">
    <name type="scientific">Shayang bunya-like virus 1</name>
    <dbReference type="NCBI Taxonomy" id="1923461"/>
    <lineage>
        <taxon>Viruses</taxon>
        <taxon>Riboviria</taxon>
    </lineage>
</organism>
<dbReference type="PROSITE" id="PS50525">
    <property type="entry name" value="RDRP_SSRNA_NEG_SEG"/>
    <property type="match status" value="1"/>
</dbReference>
<evidence type="ECO:0000256" key="1">
    <source>
        <dbReference type="ARBA" id="ARBA00022801"/>
    </source>
</evidence>
<dbReference type="InterPro" id="IPR007099">
    <property type="entry name" value="RNA-dir_pol_NSvirus"/>
</dbReference>
<protein>
    <submittedName>
        <fullName evidence="5">RNA-dependent RNA polymerase</fullName>
    </submittedName>
</protein>
<dbReference type="Pfam" id="PF15518">
    <property type="entry name" value="L_protein_N"/>
    <property type="match status" value="1"/>
</dbReference>
<keyword evidence="1" id="KW-0378">Hydrolase</keyword>
<dbReference type="InterPro" id="IPR029124">
    <property type="entry name" value="L_protein_N"/>
</dbReference>
<evidence type="ECO:0000256" key="3">
    <source>
        <dbReference type="SAM" id="MobiDB-lite"/>
    </source>
</evidence>
<dbReference type="GO" id="GO:0006351">
    <property type="term" value="P:DNA-templated transcription"/>
    <property type="evidence" value="ECO:0007669"/>
    <property type="project" value="InterPro"/>
</dbReference>
<accession>A0A1L3KPM6</accession>
<sequence length="2255" mass="261812">MNIVRDFDVSHAPHPYVQTATMLRLPPCDVKVTGSFEFEFRVLPFEEGAGVIQRQAGSTTLREQVRQVVGADNIRAFKHNFTFEILAQHTDVSLSRIFPGITMIGGEKTPDFAVHRPESLIIIEFMTYHMHEVPQSVWRLKSRKYDTYIQERVKEMERLSLTRRVKRKYAYHTIIVTPTKSYSTIELDQDLVNELCARYRFTQQVYEQLRSSPSGMIPPTDEETERETRLTYETDALRSMDMRFAPKDTFGMTEQRYLDLMNEKESDPVMREREMFLEYERLRSSKEREVIDDLKNGRTVKFSEDEYNEFYENWKKELATDTRKHLKCVSNYPLFCVDVAKFDGSQDLFNFRAGPYRDDMPTEVWIWGSMTRNLTHAVRFDYLDEPTIERRISESSDNFTKVKRERAQHRRFICYPMEEQAIDLAMKGVHGKRFANHPVVEKNTIEKKKPLDFDIDVTDIEEWIMVEAQKFYSKEVGELSVATCLKRELIEHSTSVHEAPLPISVADHEYFYYTQGFRYHECLTAIGLELAAMIQFNQKEYEWIVKKVPDFDIFIIARTVNSSKTVFYSLAVPKRGNNQVYNMGPFRKWMNGENFWCTEICSINESRLQNLVTSNSIYINAFAQWYRFFGGNLYNYEPPVTMWPTFAFQMLIALEDKAMTEEVVTLWRYIEMEKLKSRFAIPKPYKIFKKMPTIFRSRLQIWVVKRLIPLMKPTRYDKRAIAIRQGATDDEQELSSTIESNLPEEEERIFDQLGIVTEGQIVWTGCKNFIDGRPLSGPEKFMEIMYIGYQKNKLEVSPENQDAKMVAKILKCEEQKKECRNSHMGAFEFYRSEDFKMHEYCGKSVVYVADKIKGVLKQVLGENWQNMISNEVERELYALSWEKLATLKASSMNYPGVIKPRTKQGRIVLPRQRLLERIINHVCKNDSSLLSQLPSIVEYLEAMKGIHADLFKKMQHGGLREIFVMIMEGRLVQASIEVFARVVCRYIESETIVNPDNKSALPIKHAKMREMKKEGRSVYTCNSSNDATTWNQTNYVTKFAMLLCCIFPSRYHAFIIRAMELFRHKHILLPPGVIHVLEEHANTPFTNEALKKLVYFAKHPRECDFLDFETNEMIIETGFMQGILHVNSSLWHAGVLLARESLFRLSLHNKQISDDIISTDLVSSDDSARMVTLLAPNDSNIRYVLEAMSHIVSDQQIMDVFYKRFGIILSEKSATCTEHTFEFNSEFYFGASLYRPVVKWAIASVAFHEVESFYARLEAFYNLLQEAIENGCSITQARSIQISQAFCHYSLLGLNNSEARLKYVEIIKKTHDPSFGFFLMDHPYAVGISGLKYNYWLTVKKNDILRNRINKLITNKEITTTSSATLTTCVAINFGSRIKWRKIVKRCEKTIPNWEEIIESKPVILYTRPEKKEEILARMMVKLTDPGVTNSLSSTTSLTKMAASAMYVLDHPCVKLGSLWYESVLTDEPNKLTRLSLIAAARLMAEEDKDICEFNREPEVFPLYEQYAEYHQNLSAWCEDMEMLQLSPLLSTYRHRTKLLVFTDMSESTISLEDTCKYKWFGEQNMYSKDLNDEIWEDYKKRIPWLRDTADDTLHASPFKNHIQLRNYVAQETSKTRCLNLIGSPFFSSASHSSIIAMISRNFAPGRKVPTSKVDLVRGKLEEIRSIQHALRMVTCGPFLEPRKLSITKMLLRSVLPVWKGEAHGIIHTKLMILSVLQRFAQGDYTNTLDLLRDIRKSRRGIFGFFTKFGIQYKERKAERAGPVTWDGEIGSVRVRINFLGDKLQSVYTNDLHRFYQQEVAFLTLLKELQTTGIISDPSMDDRRGVVEFERNAFKISCASYLGAPIYVVDSRSAMKLRDLTDLISKFDLSSLKLTVTAHEVKLKLQDPERVITSEYKIPQKKPEYTVLTYSCTDSDLCKRSVVLPEELGLTTFEDCWIKNLPMSADLMMNMIRKLMTEGDDTLTRMGLHKEEFTSILRMHAKRLMEQRGFIPKTTTLSDEVATVSDEEVIKFIQGLSEYIHISDMDISSIMRNVTEDVLEPIITEEEELLAQMDAIAEQEVKEKKARRLYGAYETLTEEERLIAQHTEVLGQTYLEGLMVDASAINLYKVKDERLKMRSVLTFHQILDTFIYTLESEHRKSLERFGKLKYKAVDDPELVRIFEFLLEKPFSLDTEPQESPENILESELALVQAQLEAELGGEVDWAEIVARDEEVRAQSPGSSILSEDDYDVDEPDEPYFWNVKSSDDESEDDTQ</sequence>
<feature type="region of interest" description="Disordered" evidence="3">
    <location>
        <begin position="2214"/>
        <end position="2255"/>
    </location>
</feature>
<dbReference type="EMBL" id="KX884835">
    <property type="protein sequence ID" value="APG79324.1"/>
    <property type="molecule type" value="Genomic_RNA"/>
</dbReference>
<dbReference type="GO" id="GO:0016787">
    <property type="term" value="F:hydrolase activity"/>
    <property type="evidence" value="ECO:0007669"/>
    <property type="project" value="UniProtKB-KW"/>
</dbReference>
<proteinExistence type="inferred from homology"/>
<dbReference type="GO" id="GO:0039694">
    <property type="term" value="P:viral RNA genome replication"/>
    <property type="evidence" value="ECO:0007669"/>
    <property type="project" value="InterPro"/>
</dbReference>
<keyword evidence="5" id="KW-0808">Transferase</keyword>
<name>A0A1L3KPM6_9VIRU</name>
<evidence type="ECO:0000313" key="5">
    <source>
        <dbReference type="EMBL" id="APG79324.1"/>
    </source>
</evidence>
<evidence type="ECO:0000256" key="2">
    <source>
        <dbReference type="ARBA" id="ARBA00034123"/>
    </source>
</evidence>
<dbReference type="Pfam" id="PF04196">
    <property type="entry name" value="Bunya_RdRp"/>
    <property type="match status" value="2"/>
</dbReference>
<reference evidence="5" key="1">
    <citation type="journal article" date="2016" name="Nature">
        <title>Redefining the invertebrate RNA virosphere.</title>
        <authorList>
            <person name="Shi M."/>
            <person name="Lin X.D."/>
            <person name="Tian J.H."/>
            <person name="Chen L.J."/>
            <person name="Chen X."/>
            <person name="Li C.X."/>
            <person name="Qin X.C."/>
            <person name="Li J."/>
            <person name="Cao J.P."/>
            <person name="Eden J.S."/>
            <person name="Buchmann J."/>
            <person name="Wang W."/>
            <person name="Xu J."/>
            <person name="Holmes E.C."/>
            <person name="Zhang Y.Z."/>
        </authorList>
    </citation>
    <scope>NUCLEOTIDE SEQUENCE</scope>
    <source>
        <strain evidence="5">SYJFC48558</strain>
    </source>
</reference>
<dbReference type="InterPro" id="IPR007322">
    <property type="entry name" value="RNA_pol_bunyavir"/>
</dbReference>